<dbReference type="PANTHER" id="PTHR43875:SF15">
    <property type="entry name" value="TREHALOSE IMPORT ATP-BINDING PROTEIN SUGC"/>
    <property type="match status" value="1"/>
</dbReference>
<dbReference type="STRING" id="282676.B6F84_01000"/>
<dbReference type="OrthoDB" id="18368at2157"/>
<dbReference type="SUPFAM" id="SSF52540">
    <property type="entry name" value="P-loop containing nucleoside triphosphate hydrolases"/>
    <property type="match status" value="1"/>
</dbReference>
<dbReference type="FunFam" id="3.40.50.300:FF:000042">
    <property type="entry name" value="Maltose/maltodextrin ABC transporter, ATP-binding protein"/>
    <property type="match status" value="1"/>
</dbReference>
<dbReference type="InterPro" id="IPR003593">
    <property type="entry name" value="AAA+_ATPase"/>
</dbReference>
<keyword evidence="2" id="KW-1003">Cell membrane</keyword>
<keyword evidence="5" id="KW-1278">Translocase</keyword>
<organism evidence="8 9">
    <name type="scientific">Acidianus manzaensis</name>
    <dbReference type="NCBI Taxonomy" id="282676"/>
    <lineage>
        <taxon>Archaea</taxon>
        <taxon>Thermoproteota</taxon>
        <taxon>Thermoprotei</taxon>
        <taxon>Sulfolobales</taxon>
        <taxon>Sulfolobaceae</taxon>
        <taxon>Acidianus</taxon>
    </lineage>
</organism>
<dbReference type="GO" id="GO:0008643">
    <property type="term" value="P:carbohydrate transport"/>
    <property type="evidence" value="ECO:0007669"/>
    <property type="project" value="InterPro"/>
</dbReference>
<dbReference type="InterPro" id="IPR008995">
    <property type="entry name" value="Mo/tungstate-bd_C_term_dom"/>
</dbReference>
<accession>A0A1W6JWW8</accession>
<dbReference type="PROSITE" id="PS50893">
    <property type="entry name" value="ABC_TRANSPORTER_2"/>
    <property type="match status" value="1"/>
</dbReference>
<evidence type="ECO:0000259" key="7">
    <source>
        <dbReference type="PROSITE" id="PS50893"/>
    </source>
</evidence>
<evidence type="ECO:0000256" key="4">
    <source>
        <dbReference type="ARBA" id="ARBA00022840"/>
    </source>
</evidence>
<dbReference type="GO" id="GO:0005524">
    <property type="term" value="F:ATP binding"/>
    <property type="evidence" value="ECO:0007669"/>
    <property type="project" value="UniProtKB-KW"/>
</dbReference>
<dbReference type="GO" id="GO:0055052">
    <property type="term" value="C:ATP-binding cassette (ABC) transporter complex, substrate-binding subunit-containing"/>
    <property type="evidence" value="ECO:0007669"/>
    <property type="project" value="TreeGrafter"/>
</dbReference>
<reference evidence="8 9" key="1">
    <citation type="submission" date="2017-03" db="EMBL/GenBank/DDBJ databases">
        <title>Sulfur activation and transportation mechanism of thermophilic Archaea Acidianus manzaensis YN-25.</title>
        <authorList>
            <person name="Ma Y."/>
            <person name="Yang Y."/>
            <person name="Xia J."/>
        </authorList>
    </citation>
    <scope>NUCLEOTIDE SEQUENCE [LARGE SCALE GENOMIC DNA]</scope>
    <source>
        <strain evidence="8 9">YN-25</strain>
    </source>
</reference>
<dbReference type="EMBL" id="CP020477">
    <property type="protein sequence ID" value="ARM74739.1"/>
    <property type="molecule type" value="Genomic_DNA"/>
</dbReference>
<dbReference type="PANTHER" id="PTHR43875">
    <property type="entry name" value="MALTODEXTRIN IMPORT ATP-BINDING PROTEIN MSMX"/>
    <property type="match status" value="1"/>
</dbReference>
<dbReference type="PROSITE" id="PS00211">
    <property type="entry name" value="ABC_TRANSPORTER_1"/>
    <property type="match status" value="1"/>
</dbReference>
<dbReference type="CDD" id="cd03301">
    <property type="entry name" value="ABC_MalK_N"/>
    <property type="match status" value="1"/>
</dbReference>
<sequence>MMIELQNLYKKYGSKVVINGITEKIETGEFFVILGPSGAGKTTLLRILAGIEKLDNGKIIVDGKDVTNLPPEKRNVAMVFQNYALYPNMTVYDNIAFPLKMRHMKKDEIEKRIDRIATLLKIKDILHSPVTKISGGQQQRVAIARAIVRDPSFYLLDEPLSNLDARVRFTARGELKRIQKELNGTFIYVTHDQKEAMSLADRIAVLHEGIFEQVGKPEELYEYPKTKWIGEFIGDFPMNFLPGSIINEDGIEIGFRPEWTLLGGEFKGIVESIESVGENIYLFCKVKDSSVVIFSKQRYDVGDEVSFSITKYRKFKDGILIKDDKK</sequence>
<evidence type="ECO:0000256" key="2">
    <source>
        <dbReference type="ARBA" id="ARBA00022475"/>
    </source>
</evidence>
<dbReference type="SUPFAM" id="SSF50331">
    <property type="entry name" value="MOP-like"/>
    <property type="match status" value="1"/>
</dbReference>
<dbReference type="InterPro" id="IPR027417">
    <property type="entry name" value="P-loop_NTPase"/>
</dbReference>
<keyword evidence="6" id="KW-0472">Membrane</keyword>
<evidence type="ECO:0000256" key="6">
    <source>
        <dbReference type="ARBA" id="ARBA00023136"/>
    </source>
</evidence>
<dbReference type="Gene3D" id="2.40.50.100">
    <property type="match status" value="1"/>
</dbReference>
<evidence type="ECO:0000256" key="5">
    <source>
        <dbReference type="ARBA" id="ARBA00022967"/>
    </source>
</evidence>
<evidence type="ECO:0000256" key="1">
    <source>
        <dbReference type="ARBA" id="ARBA00022448"/>
    </source>
</evidence>
<dbReference type="InterPro" id="IPR047641">
    <property type="entry name" value="ABC_transpr_MalK/UgpC-like"/>
</dbReference>
<evidence type="ECO:0000256" key="3">
    <source>
        <dbReference type="ARBA" id="ARBA00022741"/>
    </source>
</evidence>
<dbReference type="GO" id="GO:0016887">
    <property type="term" value="F:ATP hydrolysis activity"/>
    <property type="evidence" value="ECO:0007669"/>
    <property type="project" value="InterPro"/>
</dbReference>
<gene>
    <name evidence="8" type="ORF">B6F84_01000</name>
</gene>
<dbReference type="Proteomes" id="UP000193404">
    <property type="component" value="Chromosome"/>
</dbReference>
<dbReference type="Pfam" id="PF00005">
    <property type="entry name" value="ABC_tran"/>
    <property type="match status" value="1"/>
</dbReference>
<dbReference type="AlphaFoldDB" id="A0A1W6JWW8"/>
<keyword evidence="3" id="KW-0547">Nucleotide-binding</keyword>
<proteinExistence type="predicted"/>
<name>A0A1W6JWW8_9CREN</name>
<dbReference type="KEGG" id="aman:B6F84_01000"/>
<keyword evidence="4" id="KW-0067">ATP-binding</keyword>
<protein>
    <submittedName>
        <fullName evidence="8">ABC transporter</fullName>
    </submittedName>
</protein>
<evidence type="ECO:0000313" key="9">
    <source>
        <dbReference type="Proteomes" id="UP000193404"/>
    </source>
</evidence>
<keyword evidence="9" id="KW-1185">Reference proteome</keyword>
<evidence type="ECO:0000313" key="8">
    <source>
        <dbReference type="EMBL" id="ARM74739.1"/>
    </source>
</evidence>
<dbReference type="SMART" id="SM00382">
    <property type="entry name" value="AAA"/>
    <property type="match status" value="1"/>
</dbReference>
<dbReference type="InterPro" id="IPR003439">
    <property type="entry name" value="ABC_transporter-like_ATP-bd"/>
</dbReference>
<keyword evidence="1" id="KW-0813">Transport</keyword>
<dbReference type="GO" id="GO:0140359">
    <property type="term" value="F:ABC-type transporter activity"/>
    <property type="evidence" value="ECO:0007669"/>
    <property type="project" value="InterPro"/>
</dbReference>
<dbReference type="Gene3D" id="3.40.50.300">
    <property type="entry name" value="P-loop containing nucleotide triphosphate hydrolases"/>
    <property type="match status" value="1"/>
</dbReference>
<feature type="domain" description="ABC transporter" evidence="7">
    <location>
        <begin position="3"/>
        <end position="233"/>
    </location>
</feature>
<dbReference type="InterPro" id="IPR017871">
    <property type="entry name" value="ABC_transporter-like_CS"/>
</dbReference>
<dbReference type="InterPro" id="IPR015855">
    <property type="entry name" value="ABC_transpr_MalK-like"/>
</dbReference>